<dbReference type="InterPro" id="IPR017937">
    <property type="entry name" value="Thioredoxin_CS"/>
</dbReference>
<name>A0A495J7Y1_9SPHI</name>
<dbReference type="InterPro" id="IPR036249">
    <property type="entry name" value="Thioredoxin-like_sf"/>
</dbReference>
<dbReference type="Proteomes" id="UP000268007">
    <property type="component" value="Unassembled WGS sequence"/>
</dbReference>
<feature type="domain" description="Thioredoxin" evidence="2">
    <location>
        <begin position="1"/>
        <end position="126"/>
    </location>
</feature>
<evidence type="ECO:0000313" key="4">
    <source>
        <dbReference type="Proteomes" id="UP000268007"/>
    </source>
</evidence>
<organism evidence="3 4">
    <name type="scientific">Mucilaginibacter gracilis</name>
    <dbReference type="NCBI Taxonomy" id="423350"/>
    <lineage>
        <taxon>Bacteria</taxon>
        <taxon>Pseudomonadati</taxon>
        <taxon>Bacteroidota</taxon>
        <taxon>Sphingobacteriia</taxon>
        <taxon>Sphingobacteriales</taxon>
        <taxon>Sphingobacteriaceae</taxon>
        <taxon>Mucilaginibacter</taxon>
    </lineage>
</organism>
<accession>A0A495J7Y1</accession>
<dbReference type="InterPro" id="IPR013766">
    <property type="entry name" value="Thioredoxin_domain"/>
</dbReference>
<evidence type="ECO:0000259" key="2">
    <source>
        <dbReference type="PROSITE" id="PS51352"/>
    </source>
</evidence>
<dbReference type="CDD" id="cd02947">
    <property type="entry name" value="TRX_family"/>
    <property type="match status" value="1"/>
</dbReference>
<sequence>MMAAGIANAQNSGIIFEKSALSASLLKAKSENKLVFVDCYTVWCGPCKAMAKNIFTIDTIGSFFNKNFVNVQLDMEKGEGKPATVKYQIEAYPSFLLLDGDGNLVYKFVGAMNAAEFMAKIKEGQNPSNRIAVMNKMYAAGNRSKDFLREYIKVKINMSEKREGVAIAQSYFDMLSPAEKVLPENWYLFGDNRYAMYLSDVHSRNFEYLANHWREFVALNGKTVVDERMANMFRKTAEYCLHGWYFKTYDGKVYPYQQSDFDHYRSQIKATELENKEGLMVMMDMAQAAGAQDTVKLARLFADKFGDLNAKNQSIVYAYMMAYSKKGSQQARLAYREAMDKVVLTAKDERIISLAKH</sequence>
<gene>
    <name evidence="3" type="ORF">BDD43_5352</name>
</gene>
<dbReference type="PROSITE" id="PS51352">
    <property type="entry name" value="THIOREDOXIN_2"/>
    <property type="match status" value="1"/>
</dbReference>
<dbReference type="SUPFAM" id="SSF52833">
    <property type="entry name" value="Thioredoxin-like"/>
    <property type="match status" value="1"/>
</dbReference>
<dbReference type="PROSITE" id="PS00194">
    <property type="entry name" value="THIOREDOXIN_1"/>
    <property type="match status" value="1"/>
</dbReference>
<comment type="caution">
    <text evidence="3">The sequence shown here is derived from an EMBL/GenBank/DDBJ whole genome shotgun (WGS) entry which is preliminary data.</text>
</comment>
<protein>
    <submittedName>
        <fullName evidence="3">Thioredoxin</fullName>
    </submittedName>
</protein>
<dbReference type="Gene3D" id="3.40.30.10">
    <property type="entry name" value="Glutaredoxin"/>
    <property type="match status" value="1"/>
</dbReference>
<dbReference type="AlphaFoldDB" id="A0A495J7Y1"/>
<proteinExistence type="predicted"/>
<dbReference type="EMBL" id="RBKU01000001">
    <property type="protein sequence ID" value="RKR85096.1"/>
    <property type="molecule type" value="Genomic_DNA"/>
</dbReference>
<evidence type="ECO:0000313" key="3">
    <source>
        <dbReference type="EMBL" id="RKR85096.1"/>
    </source>
</evidence>
<evidence type="ECO:0000256" key="1">
    <source>
        <dbReference type="ARBA" id="ARBA00023284"/>
    </source>
</evidence>
<dbReference type="Pfam" id="PF00085">
    <property type="entry name" value="Thioredoxin"/>
    <property type="match status" value="1"/>
</dbReference>
<keyword evidence="1" id="KW-0676">Redox-active center</keyword>
<keyword evidence="4" id="KW-1185">Reference proteome</keyword>
<reference evidence="3 4" key="1">
    <citation type="submission" date="2018-10" db="EMBL/GenBank/DDBJ databases">
        <title>Genomic Encyclopedia of Archaeal and Bacterial Type Strains, Phase II (KMG-II): from individual species to whole genera.</title>
        <authorList>
            <person name="Goeker M."/>
        </authorList>
    </citation>
    <scope>NUCLEOTIDE SEQUENCE [LARGE SCALE GENOMIC DNA]</scope>
    <source>
        <strain evidence="3 4">DSM 18602</strain>
    </source>
</reference>